<dbReference type="GO" id="GO:0046872">
    <property type="term" value="F:metal ion binding"/>
    <property type="evidence" value="ECO:0007669"/>
    <property type="project" value="UniProtKB-KW"/>
</dbReference>
<evidence type="ECO:0000313" key="2">
    <source>
        <dbReference type="EMBL" id="KAI9639645.1"/>
    </source>
</evidence>
<dbReference type="CDD" id="cd16841">
    <property type="entry name" value="RraA_family"/>
    <property type="match status" value="1"/>
</dbReference>
<feature type="binding site" evidence="1">
    <location>
        <position position="125"/>
    </location>
    <ligand>
        <name>Mg(2+)</name>
        <dbReference type="ChEBI" id="CHEBI:18420"/>
    </ligand>
</feature>
<keyword evidence="3" id="KW-1185">Reference proteome</keyword>
<evidence type="ECO:0000256" key="1">
    <source>
        <dbReference type="PIRSR" id="PIRSR605493-1"/>
    </source>
</evidence>
<dbReference type="EMBL" id="JAKWFO010000001">
    <property type="protein sequence ID" value="KAI9639645.1"/>
    <property type="molecule type" value="Genomic_DNA"/>
</dbReference>
<reference evidence="2" key="1">
    <citation type="journal article" date="2022" name="G3 (Bethesda)">
        <title>High quality genome of the basidiomycete yeast Dioszegia hungarica PDD-24b-2 isolated from cloud water.</title>
        <authorList>
            <person name="Jarrige D."/>
            <person name="Haridas S."/>
            <person name="Bleykasten-Grosshans C."/>
            <person name="Joly M."/>
            <person name="Nadalig T."/>
            <person name="Sancelme M."/>
            <person name="Vuilleumier S."/>
            <person name="Grigoriev I.V."/>
            <person name="Amato P."/>
            <person name="Bringel F."/>
        </authorList>
    </citation>
    <scope>NUCLEOTIDE SEQUENCE</scope>
    <source>
        <strain evidence="2">PDD-24b-2</strain>
    </source>
</reference>
<comment type="cofactor">
    <cofactor evidence="1">
        <name>Mg(2+)</name>
        <dbReference type="ChEBI" id="CHEBI:18420"/>
    </cofactor>
</comment>
<dbReference type="InterPro" id="IPR005493">
    <property type="entry name" value="RraA/RraA-like"/>
</dbReference>
<dbReference type="PANTHER" id="PTHR33254">
    <property type="entry name" value="4-HYDROXY-4-METHYL-2-OXOGLUTARATE ALDOLASE 3-RELATED"/>
    <property type="match status" value="1"/>
</dbReference>
<keyword evidence="1" id="KW-0460">Magnesium</keyword>
<dbReference type="InterPro" id="IPR036704">
    <property type="entry name" value="RraA/RraA-like_sf"/>
</dbReference>
<name>A0AA38LXH5_9TREE</name>
<dbReference type="Gene3D" id="3.50.30.40">
    <property type="entry name" value="Ribonuclease E inhibitor RraA/RraA-like"/>
    <property type="match status" value="1"/>
</dbReference>
<comment type="caution">
    <text evidence="2">The sequence shown here is derived from an EMBL/GenBank/DDBJ whole genome shotgun (WGS) entry which is preliminary data.</text>
</comment>
<dbReference type="GO" id="GO:0047443">
    <property type="term" value="F:4-hydroxy-4-methyl-2-oxoglutarate aldolase activity"/>
    <property type="evidence" value="ECO:0007669"/>
    <property type="project" value="TreeGrafter"/>
</dbReference>
<keyword evidence="1" id="KW-0479">Metal-binding</keyword>
<proteinExistence type="predicted"/>
<dbReference type="Proteomes" id="UP001164286">
    <property type="component" value="Unassembled WGS sequence"/>
</dbReference>
<dbReference type="SUPFAM" id="SSF89562">
    <property type="entry name" value="RraA-like"/>
    <property type="match status" value="1"/>
</dbReference>
<evidence type="ECO:0000313" key="3">
    <source>
        <dbReference type="Proteomes" id="UP001164286"/>
    </source>
</evidence>
<dbReference type="Pfam" id="PF03737">
    <property type="entry name" value="RraA-like"/>
    <property type="match status" value="1"/>
</dbReference>
<dbReference type="AlphaFoldDB" id="A0AA38LXH5"/>
<feature type="binding site" evidence="1">
    <location>
        <begin position="102"/>
        <end position="105"/>
    </location>
    <ligand>
        <name>substrate</name>
    </ligand>
</feature>
<feature type="binding site" evidence="1">
    <location>
        <position position="124"/>
    </location>
    <ligand>
        <name>Mg(2+)</name>
        <dbReference type="ChEBI" id="CHEBI:18420"/>
    </ligand>
</feature>
<organism evidence="2 3">
    <name type="scientific">Dioszegia hungarica</name>
    <dbReference type="NCBI Taxonomy" id="4972"/>
    <lineage>
        <taxon>Eukaryota</taxon>
        <taxon>Fungi</taxon>
        <taxon>Dikarya</taxon>
        <taxon>Basidiomycota</taxon>
        <taxon>Agaricomycotina</taxon>
        <taxon>Tremellomycetes</taxon>
        <taxon>Tremellales</taxon>
        <taxon>Bulleribasidiaceae</taxon>
        <taxon>Dioszegia</taxon>
    </lineage>
</organism>
<dbReference type="RefSeq" id="XP_052949422.1">
    <property type="nucleotide sequence ID" value="XM_053090867.1"/>
</dbReference>
<dbReference type="PANTHER" id="PTHR33254:SF4">
    <property type="entry name" value="4-HYDROXY-4-METHYL-2-OXOGLUTARATE ALDOLASE 3-RELATED"/>
    <property type="match status" value="1"/>
</dbReference>
<gene>
    <name evidence="2" type="ORF">MKK02DRAFT_39968</name>
</gene>
<dbReference type="GeneID" id="77730072"/>
<protein>
    <submittedName>
        <fullName evidence="2">Ribonuclease E inhibitor RraA/Dimethylmenaquinone methyltransferase</fullName>
    </submittedName>
</protein>
<dbReference type="GO" id="GO:0008948">
    <property type="term" value="F:oxaloacetate decarboxylase activity"/>
    <property type="evidence" value="ECO:0007669"/>
    <property type="project" value="TreeGrafter"/>
</dbReference>
<accession>A0AA38LXH5</accession>
<sequence>MDAELKQKLLQISTCDISDALVKLRLDGDGTQTGGLIPDLKMYSPLYEAGTTRIVGPVFTVRMTLASDGTSPRPSTHFVDACPGEHIMMMQVPRGVKAATWGGLMSIGAKTRGVQGVVIDGGCRDLAEHREIGFPVFARHHSTLGQGTFVRPAELNVPLSIPAEQSLGGVAWPDTKVNPGDIIVCDVDGCVVIPADKVREVAEMAQRGKEIDERIGKAIAEGMGVAEAMKKFRT</sequence>